<evidence type="ECO:0000256" key="3">
    <source>
        <dbReference type="RuleBase" id="RU000363"/>
    </source>
</evidence>
<dbReference type="InterPro" id="IPR036291">
    <property type="entry name" value="NAD(P)-bd_dom_sf"/>
</dbReference>
<dbReference type="PRINTS" id="PR00081">
    <property type="entry name" value="GDHRDH"/>
</dbReference>
<dbReference type="FunFam" id="3.40.50.720:FF:000173">
    <property type="entry name" value="3-oxoacyl-[acyl-carrier protein] reductase"/>
    <property type="match status" value="1"/>
</dbReference>
<name>A0A316D4G2_9BACL</name>
<protein>
    <submittedName>
        <fullName evidence="4">3-oxoacyl-[acyl-carrier protein] reductase</fullName>
    </submittedName>
</protein>
<accession>A0A316D4G2</accession>
<gene>
    <name evidence="4" type="ORF">C7459_11732</name>
</gene>
<reference evidence="4 5" key="1">
    <citation type="submission" date="2018-05" db="EMBL/GenBank/DDBJ databases">
        <title>Genomic Encyclopedia of Type Strains, Phase IV (KMG-IV): sequencing the most valuable type-strain genomes for metagenomic binning, comparative biology and taxonomic classification.</title>
        <authorList>
            <person name="Goeker M."/>
        </authorList>
    </citation>
    <scope>NUCLEOTIDE SEQUENCE [LARGE SCALE GENOMIC DNA]</scope>
    <source>
        <strain evidence="4 5">DSM 18773</strain>
    </source>
</reference>
<comment type="caution">
    <text evidence="4">The sequence shown here is derived from an EMBL/GenBank/DDBJ whole genome shotgun (WGS) entry which is preliminary data.</text>
</comment>
<organism evidence="4 5">
    <name type="scientific">Tumebacillus permanentifrigoris</name>
    <dbReference type="NCBI Taxonomy" id="378543"/>
    <lineage>
        <taxon>Bacteria</taxon>
        <taxon>Bacillati</taxon>
        <taxon>Bacillota</taxon>
        <taxon>Bacilli</taxon>
        <taxon>Bacillales</taxon>
        <taxon>Alicyclobacillaceae</taxon>
        <taxon>Tumebacillus</taxon>
    </lineage>
</organism>
<proteinExistence type="inferred from homology"/>
<evidence type="ECO:0000313" key="4">
    <source>
        <dbReference type="EMBL" id="PWK07434.1"/>
    </source>
</evidence>
<dbReference type="SUPFAM" id="SSF51735">
    <property type="entry name" value="NAD(P)-binding Rossmann-fold domains"/>
    <property type="match status" value="1"/>
</dbReference>
<dbReference type="Proteomes" id="UP000245634">
    <property type="component" value="Unassembled WGS sequence"/>
</dbReference>
<dbReference type="PROSITE" id="PS00061">
    <property type="entry name" value="ADH_SHORT"/>
    <property type="match status" value="1"/>
</dbReference>
<dbReference type="InterPro" id="IPR020904">
    <property type="entry name" value="Sc_DH/Rdtase_CS"/>
</dbReference>
<dbReference type="GO" id="GO:0016491">
    <property type="term" value="F:oxidoreductase activity"/>
    <property type="evidence" value="ECO:0007669"/>
    <property type="project" value="UniProtKB-KW"/>
</dbReference>
<dbReference type="OrthoDB" id="125587at2"/>
<evidence type="ECO:0000256" key="1">
    <source>
        <dbReference type="ARBA" id="ARBA00006484"/>
    </source>
</evidence>
<dbReference type="PANTHER" id="PTHR42879">
    <property type="entry name" value="3-OXOACYL-(ACYL-CARRIER-PROTEIN) REDUCTASE"/>
    <property type="match status" value="1"/>
</dbReference>
<dbReference type="InterPro" id="IPR050259">
    <property type="entry name" value="SDR"/>
</dbReference>
<dbReference type="PANTHER" id="PTHR42879:SF2">
    <property type="entry name" value="3-OXOACYL-[ACYL-CARRIER-PROTEIN] REDUCTASE FABG"/>
    <property type="match status" value="1"/>
</dbReference>
<dbReference type="GO" id="GO:0032787">
    <property type="term" value="P:monocarboxylic acid metabolic process"/>
    <property type="evidence" value="ECO:0007669"/>
    <property type="project" value="UniProtKB-ARBA"/>
</dbReference>
<dbReference type="Pfam" id="PF00106">
    <property type="entry name" value="adh_short"/>
    <property type="match status" value="1"/>
</dbReference>
<keyword evidence="2" id="KW-0560">Oxidoreductase</keyword>
<dbReference type="AlphaFoldDB" id="A0A316D4G2"/>
<keyword evidence="5" id="KW-1185">Reference proteome</keyword>
<evidence type="ECO:0000313" key="5">
    <source>
        <dbReference type="Proteomes" id="UP000245634"/>
    </source>
</evidence>
<dbReference type="Gene3D" id="3.40.50.720">
    <property type="entry name" value="NAD(P)-binding Rossmann-like Domain"/>
    <property type="match status" value="1"/>
</dbReference>
<sequence length="247" mass="27028">MLLSGKVAIITGATRGIGKGILQAFTEAGATCIGIYASSDREAEQLQTEYTEQGHKVQFYKGSIADRTFVAEMMAKVVAEHGRIDVLVNNAGIVRDNISFQMTEDEWDAVYRTNFLGTYVCSLEALEYMLPQKYGKIVNIVSVTGVLGREAQTNYGASKGSVMGLTRLLARKYAQDGIYVNAVAPGMINTEMIGHVPKAKLDNFLRFTIQKRLGETEEIANSVLFLASDMSNYLSNIVLNADGGFLR</sequence>
<evidence type="ECO:0000256" key="2">
    <source>
        <dbReference type="ARBA" id="ARBA00023002"/>
    </source>
</evidence>
<dbReference type="EMBL" id="QGGL01000017">
    <property type="protein sequence ID" value="PWK07434.1"/>
    <property type="molecule type" value="Genomic_DNA"/>
</dbReference>
<dbReference type="PRINTS" id="PR00080">
    <property type="entry name" value="SDRFAMILY"/>
</dbReference>
<comment type="similarity">
    <text evidence="1 3">Belongs to the short-chain dehydrogenases/reductases (SDR) family.</text>
</comment>
<dbReference type="InterPro" id="IPR002347">
    <property type="entry name" value="SDR_fam"/>
</dbReference>